<organism evidence="1 2">
    <name type="scientific">Populus alba</name>
    <name type="common">White poplar</name>
    <dbReference type="NCBI Taxonomy" id="43335"/>
    <lineage>
        <taxon>Eukaryota</taxon>
        <taxon>Viridiplantae</taxon>
        <taxon>Streptophyta</taxon>
        <taxon>Embryophyta</taxon>
        <taxon>Tracheophyta</taxon>
        <taxon>Spermatophyta</taxon>
        <taxon>Magnoliopsida</taxon>
        <taxon>eudicotyledons</taxon>
        <taxon>Gunneridae</taxon>
        <taxon>Pentapetalae</taxon>
        <taxon>rosids</taxon>
        <taxon>fabids</taxon>
        <taxon>Malpighiales</taxon>
        <taxon>Salicaceae</taxon>
        <taxon>Saliceae</taxon>
        <taxon>Populus</taxon>
    </lineage>
</organism>
<protein>
    <submittedName>
        <fullName evidence="1">Uncharacterized protein</fullName>
    </submittedName>
</protein>
<reference evidence="1 2" key="1">
    <citation type="journal article" date="2024" name="Plant Biotechnol. J.">
        <title>Genome and CRISPR/Cas9 system of a widespread forest tree (Populus alba) in the world.</title>
        <authorList>
            <person name="Liu Y.J."/>
            <person name="Jiang P.F."/>
            <person name="Han X.M."/>
            <person name="Li X.Y."/>
            <person name="Wang H.M."/>
            <person name="Wang Y.J."/>
            <person name="Wang X.X."/>
            <person name="Zeng Q.Y."/>
        </authorList>
    </citation>
    <scope>NUCLEOTIDE SEQUENCE [LARGE SCALE GENOMIC DNA]</scope>
    <source>
        <strain evidence="2">cv. PAL-ZL1</strain>
    </source>
</reference>
<sequence length="112" mass="12334">MIVSVPGMNALDMNAAEDAIERLPRELVPIKVKDGLRYVKSWIYEEKVEVAKKNKNGMIAGEGPEKQQALALIARKPAANRKNMVTAQGRIDPNQNTGISIQNCIIIPNPDL</sequence>
<gene>
    <name evidence="1" type="ORF">D5086_003626</name>
</gene>
<dbReference type="EMBL" id="RCHU02000001">
    <property type="protein sequence ID" value="KAL3612606.1"/>
    <property type="molecule type" value="Genomic_DNA"/>
</dbReference>
<accession>A0ACC4D7A3</accession>
<keyword evidence="2" id="KW-1185">Reference proteome</keyword>
<name>A0ACC4D7A3_POPAL</name>
<dbReference type="Proteomes" id="UP000309997">
    <property type="component" value="Unassembled WGS sequence"/>
</dbReference>
<evidence type="ECO:0000313" key="2">
    <source>
        <dbReference type="Proteomes" id="UP000309997"/>
    </source>
</evidence>
<comment type="caution">
    <text evidence="1">The sequence shown here is derived from an EMBL/GenBank/DDBJ whole genome shotgun (WGS) entry which is preliminary data.</text>
</comment>
<evidence type="ECO:0000313" key="1">
    <source>
        <dbReference type="EMBL" id="KAL3612606.1"/>
    </source>
</evidence>
<proteinExistence type="predicted"/>